<reference evidence="3" key="1">
    <citation type="submission" date="2020-10" db="EMBL/GenBank/DDBJ databases">
        <title>Chromosome-scale genome assembly of the Allis shad, Alosa alosa.</title>
        <authorList>
            <person name="Margot Z."/>
            <person name="Christophe K."/>
            <person name="Cabau C."/>
            <person name="Louis A."/>
            <person name="Berthelot C."/>
            <person name="Parey E."/>
            <person name="Roest Crollius H."/>
            <person name="Montfort J."/>
            <person name="Robinson-Rechavi M."/>
            <person name="Bucao C."/>
            <person name="Bouchez O."/>
            <person name="Gislard M."/>
            <person name="Lluch J."/>
            <person name="Milhes M."/>
            <person name="Lampietro C."/>
            <person name="Lopez Roques C."/>
            <person name="Donnadieu C."/>
            <person name="Braasch I."/>
            <person name="Desvignes T."/>
            <person name="Postlethwait J."/>
            <person name="Bobe J."/>
            <person name="Guiguen Y."/>
        </authorList>
    </citation>
    <scope>NUCLEOTIDE SEQUENCE</scope>
    <source>
        <strain evidence="3">M-15738</strain>
        <tissue evidence="3">Blood</tissue>
    </source>
</reference>
<sequence length="616" mass="71805">MQMEQLRAELESSKTEEAVLQERLRSLEAEWTVRLEEAERREEEWRMSAKEREQREEEWRRRVGAAEERAEDLRRSREEQEEEVQERDERERNGEMEDKENRNAQTISLLEERLQEMERERDGLRERLKDMQTELKDKASPTSQSPTHSKQGSSPEAVASLRASLTRAQQEVVSRDDIIAALSRDLSQAHARMSDMTGELSEEQKAELERHRVLVVEQRVELSALTQRLAMMSQLVEQKDKELKDTKLTLRQSIEDNQKERVKELEYPSLELSSHNPKHTQEVAVSDLSEQGLKCRGHRHEEVMRLQQEALSELRSRMRALELNWPIKLLSQHQDPPQKKPMQNSQRAVGQKRMIASMCGFPLSSAVLSEASLERTARLDMTDALELSEQTYLDLARALCEALELSEGQLPGCAPLRHLSPGERERLASLRERDLELLRSRLALTNSQGQRTLLQLQESQRELYTLRAGQAEMQQLRSRLESVCVELQKEREETALLREALEHTHTHTHTRLEHTHAQSRQRNAKQSSAQQKVVFVGRPERRRVPHNCGQKAEHEERLSIERSSLQEKLRKRDYEVETLKKHLREREEELTHVTSQLTCMTSQTPPPETTPTETDH</sequence>
<dbReference type="Proteomes" id="UP000823561">
    <property type="component" value="Chromosome 4"/>
</dbReference>
<evidence type="ECO:0000313" key="4">
    <source>
        <dbReference type="Proteomes" id="UP000823561"/>
    </source>
</evidence>
<keyword evidence="4" id="KW-1185">Reference proteome</keyword>
<feature type="region of interest" description="Disordered" evidence="2">
    <location>
        <begin position="590"/>
        <end position="616"/>
    </location>
</feature>
<feature type="compositionally biased region" description="Basic and acidic residues" evidence="2">
    <location>
        <begin position="87"/>
        <end position="102"/>
    </location>
</feature>
<keyword evidence="1" id="KW-0175">Coiled coil</keyword>
<evidence type="ECO:0000313" key="3">
    <source>
        <dbReference type="EMBL" id="KAG5281687.1"/>
    </source>
</evidence>
<dbReference type="AlphaFoldDB" id="A0AAV6H6J3"/>
<feature type="coiled-coil region" evidence="1">
    <location>
        <begin position="470"/>
        <end position="504"/>
    </location>
</feature>
<feature type="compositionally biased region" description="Polar residues" evidence="2">
    <location>
        <begin position="140"/>
        <end position="154"/>
    </location>
</feature>
<proteinExistence type="predicted"/>
<accession>A0AAV6H6J3</accession>
<feature type="region of interest" description="Disordered" evidence="2">
    <location>
        <begin position="538"/>
        <end position="557"/>
    </location>
</feature>
<feature type="compositionally biased region" description="Polar residues" evidence="2">
    <location>
        <begin position="593"/>
        <end position="603"/>
    </location>
</feature>
<evidence type="ECO:0000256" key="2">
    <source>
        <dbReference type="SAM" id="MobiDB-lite"/>
    </source>
</evidence>
<feature type="compositionally biased region" description="Basic and acidic residues" evidence="2">
    <location>
        <begin position="38"/>
        <end position="78"/>
    </location>
</feature>
<gene>
    <name evidence="3" type="ORF">AALO_G00047680</name>
</gene>
<organism evidence="3 4">
    <name type="scientific">Alosa alosa</name>
    <name type="common">allis shad</name>
    <dbReference type="NCBI Taxonomy" id="278164"/>
    <lineage>
        <taxon>Eukaryota</taxon>
        <taxon>Metazoa</taxon>
        <taxon>Chordata</taxon>
        <taxon>Craniata</taxon>
        <taxon>Vertebrata</taxon>
        <taxon>Euteleostomi</taxon>
        <taxon>Actinopterygii</taxon>
        <taxon>Neopterygii</taxon>
        <taxon>Teleostei</taxon>
        <taxon>Clupei</taxon>
        <taxon>Clupeiformes</taxon>
        <taxon>Clupeoidei</taxon>
        <taxon>Clupeidae</taxon>
        <taxon>Alosa</taxon>
    </lineage>
</organism>
<dbReference type="EMBL" id="JADWDJ010000004">
    <property type="protein sequence ID" value="KAG5281687.1"/>
    <property type="molecule type" value="Genomic_DNA"/>
</dbReference>
<feature type="compositionally biased region" description="Basic and acidic residues" evidence="2">
    <location>
        <begin position="505"/>
        <end position="516"/>
    </location>
</feature>
<feature type="compositionally biased region" description="Basic and acidic residues" evidence="2">
    <location>
        <begin position="110"/>
        <end position="121"/>
    </location>
</feature>
<protein>
    <submittedName>
        <fullName evidence="3">Uncharacterized protein</fullName>
    </submittedName>
</protein>
<feature type="region of interest" description="Disordered" evidence="2">
    <location>
        <begin position="133"/>
        <end position="163"/>
    </location>
</feature>
<feature type="region of interest" description="Disordered" evidence="2">
    <location>
        <begin position="505"/>
        <end position="531"/>
    </location>
</feature>
<evidence type="ECO:0000256" key="1">
    <source>
        <dbReference type="SAM" id="Coils"/>
    </source>
</evidence>
<feature type="region of interest" description="Disordered" evidence="2">
    <location>
        <begin position="38"/>
        <end position="121"/>
    </location>
</feature>
<comment type="caution">
    <text evidence="3">The sequence shown here is derived from an EMBL/GenBank/DDBJ whole genome shotgun (WGS) entry which is preliminary data.</text>
</comment>
<name>A0AAV6H6J3_9TELE</name>